<evidence type="ECO:0000256" key="9">
    <source>
        <dbReference type="ARBA" id="ARBA00076711"/>
    </source>
</evidence>
<dbReference type="Gene3D" id="3.10.20.30">
    <property type="match status" value="1"/>
</dbReference>
<evidence type="ECO:0000256" key="5">
    <source>
        <dbReference type="ARBA" id="ARBA00024247"/>
    </source>
</evidence>
<evidence type="ECO:0000313" key="14">
    <source>
        <dbReference type="Proteomes" id="UP001145050"/>
    </source>
</evidence>
<dbReference type="GO" id="GO:0006777">
    <property type="term" value="P:Mo-molybdopterin cofactor biosynthetic process"/>
    <property type="evidence" value="ECO:0007669"/>
    <property type="project" value="UniProtKB-KW"/>
</dbReference>
<comment type="function">
    <text evidence="6">Involved in sulfur transfer in the conversion of molybdopterin precursor Z to molybdopterin.</text>
</comment>
<accession>A0A9X4AMP8</accession>
<dbReference type="PANTHER" id="PTHR33359:SF1">
    <property type="entry name" value="MOLYBDOPTERIN SYNTHASE SULFUR CARRIER SUBUNIT"/>
    <property type="match status" value="1"/>
</dbReference>
<dbReference type="InterPro" id="IPR010038">
    <property type="entry name" value="MoaD_arc-typ"/>
</dbReference>
<organism evidence="13 14">
    <name type="scientific">Terrihalobacillus insolitus</name>
    <dbReference type="NCBI Taxonomy" id="2950438"/>
    <lineage>
        <taxon>Bacteria</taxon>
        <taxon>Bacillati</taxon>
        <taxon>Bacillota</taxon>
        <taxon>Bacilli</taxon>
        <taxon>Bacillales</taxon>
        <taxon>Bacillaceae</taxon>
        <taxon>Terrihalobacillus</taxon>
    </lineage>
</organism>
<dbReference type="EMBL" id="JAMQKB010000017">
    <property type="protein sequence ID" value="MDC3425561.1"/>
    <property type="molecule type" value="Genomic_DNA"/>
</dbReference>
<protein>
    <recommendedName>
        <fullName evidence="5">Molybdopterin synthase sulfur carrier subunit</fullName>
    </recommendedName>
    <alternativeName>
        <fullName evidence="11">MPT synthase subunit 1</fullName>
    </alternativeName>
    <alternativeName>
        <fullName evidence="8">Molybdenum cofactor biosynthesis protein D</fullName>
    </alternativeName>
    <alternativeName>
        <fullName evidence="10">Molybdopterin-converting factor small subunit</fullName>
    </alternativeName>
    <alternativeName>
        <fullName evidence="9">Molybdopterin-converting factor subunit 1</fullName>
    </alternativeName>
    <alternativeName>
        <fullName evidence="12">Sulfur carrier protein MoaD</fullName>
    </alternativeName>
</protein>
<dbReference type="GO" id="GO:0000166">
    <property type="term" value="F:nucleotide binding"/>
    <property type="evidence" value="ECO:0007669"/>
    <property type="project" value="UniProtKB-KW"/>
</dbReference>
<dbReference type="RefSeq" id="WP_272437376.1">
    <property type="nucleotide sequence ID" value="NZ_JAMQKB010000017.1"/>
</dbReference>
<evidence type="ECO:0000256" key="6">
    <source>
        <dbReference type="ARBA" id="ARBA00054425"/>
    </source>
</evidence>
<evidence type="ECO:0000256" key="10">
    <source>
        <dbReference type="ARBA" id="ARBA00077809"/>
    </source>
</evidence>
<keyword evidence="3" id="KW-0501">Molybdenum cofactor biosynthesis</keyword>
<dbReference type="InterPro" id="IPR044672">
    <property type="entry name" value="MOCS2A"/>
</dbReference>
<comment type="caution">
    <text evidence="13">The sequence shown here is derived from an EMBL/GenBank/DDBJ whole genome shotgun (WGS) entry which is preliminary data.</text>
</comment>
<dbReference type="SUPFAM" id="SSF54285">
    <property type="entry name" value="MoaD/ThiS"/>
    <property type="match status" value="1"/>
</dbReference>
<dbReference type="CDD" id="cd00754">
    <property type="entry name" value="Ubl_MoaD"/>
    <property type="match status" value="1"/>
</dbReference>
<comment type="pathway">
    <text evidence="1">Cofactor biosynthesis; molybdopterin biosynthesis.</text>
</comment>
<dbReference type="PANTHER" id="PTHR33359">
    <property type="entry name" value="MOLYBDOPTERIN SYNTHASE SULFUR CARRIER SUBUNIT"/>
    <property type="match status" value="1"/>
</dbReference>
<keyword evidence="14" id="KW-1185">Reference proteome</keyword>
<gene>
    <name evidence="13" type="primary">moaD</name>
    <name evidence="13" type="ORF">NC797_13725</name>
</gene>
<dbReference type="InterPro" id="IPR012675">
    <property type="entry name" value="Beta-grasp_dom_sf"/>
</dbReference>
<dbReference type="AlphaFoldDB" id="A0A9X4AMP8"/>
<evidence type="ECO:0000256" key="1">
    <source>
        <dbReference type="ARBA" id="ARBA00005046"/>
    </source>
</evidence>
<dbReference type="InterPro" id="IPR003749">
    <property type="entry name" value="ThiS/MoaD-like"/>
</dbReference>
<evidence type="ECO:0000313" key="13">
    <source>
        <dbReference type="EMBL" id="MDC3425561.1"/>
    </source>
</evidence>
<comment type="similarity">
    <text evidence="4">Belongs to the MoaD family.</text>
</comment>
<keyword evidence="2" id="KW-0547">Nucleotide-binding</keyword>
<comment type="subunit">
    <text evidence="7">Heterotetramer of 2 MoaD subunits and 2 MoaE subunits. Forms a stable heterotetrameric complex of 2 MoaD and 2 MoeB during adenylation of MoaD by MoeB. During catalysis MoaD shuttles between the two heterotetrameric complexes.</text>
</comment>
<dbReference type="GO" id="GO:1990133">
    <property type="term" value="C:molybdopterin adenylyltransferase complex"/>
    <property type="evidence" value="ECO:0007669"/>
    <property type="project" value="TreeGrafter"/>
</dbReference>
<dbReference type="InterPro" id="IPR016155">
    <property type="entry name" value="Mopterin_synth/thiamin_S_b"/>
</dbReference>
<dbReference type="FunFam" id="3.10.20.30:FF:000010">
    <property type="entry name" value="Molybdopterin synthase sulfur carrier subunit"/>
    <property type="match status" value="1"/>
</dbReference>
<sequence>MIHVLLFAQLQEAVGKDSLELQFTSITVSDLKQMLKEEYNVLSIDQAMTAINEEYAQGDTVIRDGDTVAFIPPVSGG</sequence>
<evidence type="ECO:0000256" key="12">
    <source>
        <dbReference type="ARBA" id="ARBA00078992"/>
    </source>
</evidence>
<dbReference type="NCBIfam" id="TIGR01687">
    <property type="entry name" value="moaD_arch"/>
    <property type="match status" value="1"/>
</dbReference>
<dbReference type="NCBIfam" id="TIGR01682">
    <property type="entry name" value="moaD"/>
    <property type="match status" value="1"/>
</dbReference>
<evidence type="ECO:0000256" key="7">
    <source>
        <dbReference type="ARBA" id="ARBA00063099"/>
    </source>
</evidence>
<name>A0A9X4AMP8_9BACI</name>
<dbReference type="Pfam" id="PF02597">
    <property type="entry name" value="ThiS"/>
    <property type="match status" value="1"/>
</dbReference>
<proteinExistence type="inferred from homology"/>
<evidence type="ECO:0000256" key="2">
    <source>
        <dbReference type="ARBA" id="ARBA00022741"/>
    </source>
</evidence>
<reference evidence="13" key="1">
    <citation type="submission" date="2022-06" db="EMBL/GenBank/DDBJ databases">
        <title>Aquibacillus sp. a new bacterium isolated from soil saline samples.</title>
        <authorList>
            <person name="Galisteo C."/>
            <person name="De La Haba R."/>
            <person name="Sanchez-Porro C."/>
            <person name="Ventosa A."/>
        </authorList>
    </citation>
    <scope>NUCLEOTIDE SEQUENCE</scope>
    <source>
        <strain evidence="13">3ASR75-11</strain>
    </source>
</reference>
<evidence type="ECO:0000256" key="11">
    <source>
        <dbReference type="ARBA" id="ARBA00078020"/>
    </source>
</evidence>
<dbReference type="Proteomes" id="UP001145050">
    <property type="component" value="Unassembled WGS sequence"/>
</dbReference>
<evidence type="ECO:0000256" key="3">
    <source>
        <dbReference type="ARBA" id="ARBA00023150"/>
    </source>
</evidence>
<evidence type="ECO:0000256" key="8">
    <source>
        <dbReference type="ARBA" id="ARBA00075076"/>
    </source>
</evidence>
<evidence type="ECO:0000256" key="4">
    <source>
        <dbReference type="ARBA" id="ARBA00024200"/>
    </source>
</evidence>